<dbReference type="InParanoid" id="F2TZD5"/>
<dbReference type="OrthoDB" id="416585at2759"/>
<feature type="region of interest" description="Disordered" evidence="5">
    <location>
        <begin position="1625"/>
        <end position="2035"/>
    </location>
</feature>
<dbReference type="OMA" id="WINFREY"/>
<feature type="compositionally biased region" description="Acidic residues" evidence="5">
    <location>
        <begin position="247"/>
        <end position="257"/>
    </location>
</feature>
<feature type="compositionally biased region" description="Low complexity" evidence="5">
    <location>
        <begin position="1810"/>
        <end position="1821"/>
    </location>
</feature>
<feature type="compositionally biased region" description="Basic residues" evidence="5">
    <location>
        <begin position="1234"/>
        <end position="1256"/>
    </location>
</feature>
<feature type="region of interest" description="Disordered" evidence="5">
    <location>
        <begin position="1182"/>
        <end position="1208"/>
    </location>
</feature>
<feature type="compositionally biased region" description="Polar residues" evidence="5">
    <location>
        <begin position="1940"/>
        <end position="1951"/>
    </location>
</feature>
<evidence type="ECO:0000256" key="1">
    <source>
        <dbReference type="ARBA" id="ARBA00004141"/>
    </source>
</evidence>
<evidence type="ECO:0000256" key="5">
    <source>
        <dbReference type="SAM" id="MobiDB-lite"/>
    </source>
</evidence>
<dbReference type="Proteomes" id="UP000007799">
    <property type="component" value="Unassembled WGS sequence"/>
</dbReference>
<dbReference type="STRING" id="946362.F2TZD5"/>
<feature type="compositionally biased region" description="Low complexity" evidence="5">
    <location>
        <begin position="1587"/>
        <end position="1598"/>
    </location>
</feature>
<keyword evidence="2 6" id="KW-0812">Transmembrane</keyword>
<feature type="compositionally biased region" description="Low complexity" evidence="5">
    <location>
        <begin position="1893"/>
        <end position="1906"/>
    </location>
</feature>
<dbReference type="Gene3D" id="1.20.120.350">
    <property type="entry name" value="Voltage-gated potassium channels. Chain C"/>
    <property type="match status" value="1"/>
</dbReference>
<feature type="compositionally biased region" description="Basic and acidic residues" evidence="5">
    <location>
        <begin position="1711"/>
        <end position="1728"/>
    </location>
</feature>
<feature type="compositionally biased region" description="Polar residues" evidence="5">
    <location>
        <begin position="301"/>
        <end position="310"/>
    </location>
</feature>
<dbReference type="RefSeq" id="XP_004997915.1">
    <property type="nucleotide sequence ID" value="XM_004997858.1"/>
</dbReference>
<feature type="transmembrane region" description="Helical" evidence="6">
    <location>
        <begin position="648"/>
        <end position="669"/>
    </location>
</feature>
<accession>F2TZD5</accession>
<feature type="transmembrane region" description="Helical" evidence="6">
    <location>
        <begin position="690"/>
        <end position="718"/>
    </location>
</feature>
<dbReference type="SUPFAM" id="SSF50044">
    <property type="entry name" value="SH3-domain"/>
    <property type="match status" value="1"/>
</dbReference>
<feature type="region of interest" description="Disordered" evidence="5">
    <location>
        <begin position="1224"/>
        <end position="1259"/>
    </location>
</feature>
<dbReference type="Pfam" id="PF00520">
    <property type="entry name" value="Ion_trans"/>
    <property type="match status" value="2"/>
</dbReference>
<feature type="compositionally biased region" description="Low complexity" evidence="5">
    <location>
        <begin position="198"/>
        <end position="220"/>
    </location>
</feature>
<feature type="compositionally biased region" description="Polar residues" evidence="5">
    <location>
        <begin position="162"/>
        <end position="186"/>
    </location>
</feature>
<evidence type="ECO:0000256" key="2">
    <source>
        <dbReference type="ARBA" id="ARBA00022692"/>
    </source>
</evidence>
<dbReference type="GO" id="GO:0005216">
    <property type="term" value="F:monoatomic ion channel activity"/>
    <property type="evidence" value="ECO:0007669"/>
    <property type="project" value="InterPro"/>
</dbReference>
<feature type="compositionally biased region" description="Basic and acidic residues" evidence="5">
    <location>
        <begin position="1968"/>
        <end position="1978"/>
    </location>
</feature>
<feature type="compositionally biased region" description="Polar residues" evidence="5">
    <location>
        <begin position="1771"/>
        <end position="1782"/>
    </location>
</feature>
<feature type="compositionally biased region" description="Gly residues" evidence="5">
    <location>
        <begin position="1410"/>
        <end position="1419"/>
    </location>
</feature>
<feature type="compositionally biased region" description="Pro residues" evidence="5">
    <location>
        <begin position="1792"/>
        <end position="1803"/>
    </location>
</feature>
<feature type="compositionally biased region" description="Gly residues" evidence="5">
    <location>
        <begin position="513"/>
        <end position="535"/>
    </location>
</feature>
<dbReference type="EMBL" id="GL832957">
    <property type="protein sequence ID" value="EGD78959.1"/>
    <property type="molecule type" value="Genomic_DNA"/>
</dbReference>
<proteinExistence type="predicted"/>
<dbReference type="GO" id="GO:0016020">
    <property type="term" value="C:membrane"/>
    <property type="evidence" value="ECO:0007669"/>
    <property type="project" value="UniProtKB-SubCell"/>
</dbReference>
<feature type="compositionally biased region" description="Acidic residues" evidence="5">
    <location>
        <begin position="82"/>
        <end position="102"/>
    </location>
</feature>
<feature type="transmembrane region" description="Helical" evidence="6">
    <location>
        <begin position="917"/>
        <end position="934"/>
    </location>
</feature>
<keyword evidence="3 6" id="KW-1133">Transmembrane helix</keyword>
<protein>
    <recommendedName>
        <fullName evidence="7">Ion transport domain-containing protein</fullName>
    </recommendedName>
</protein>
<dbReference type="GeneID" id="16078510"/>
<feature type="region of interest" description="Disordered" evidence="5">
    <location>
        <begin position="497"/>
        <end position="537"/>
    </location>
</feature>
<dbReference type="PANTHER" id="PTHR46726">
    <property type="entry name" value="TWO PORE CHANNEL 3"/>
    <property type="match status" value="1"/>
</dbReference>
<name>F2TZD5_SALR5</name>
<feature type="transmembrane region" description="Helical" evidence="6">
    <location>
        <begin position="946"/>
        <end position="969"/>
    </location>
</feature>
<feature type="compositionally biased region" description="Gly residues" evidence="5">
    <location>
        <begin position="1192"/>
        <end position="1203"/>
    </location>
</feature>
<evidence type="ECO:0000256" key="3">
    <source>
        <dbReference type="ARBA" id="ARBA00022989"/>
    </source>
</evidence>
<feature type="transmembrane region" description="Helical" evidence="6">
    <location>
        <begin position="588"/>
        <end position="606"/>
    </location>
</feature>
<feature type="region of interest" description="Disordered" evidence="5">
    <location>
        <begin position="1393"/>
        <end position="1470"/>
    </location>
</feature>
<keyword evidence="9" id="KW-1185">Reference proteome</keyword>
<feature type="compositionally biased region" description="Basic residues" evidence="5">
    <location>
        <begin position="65"/>
        <end position="75"/>
    </location>
</feature>
<evidence type="ECO:0000259" key="7">
    <source>
        <dbReference type="Pfam" id="PF00520"/>
    </source>
</evidence>
<feature type="compositionally biased region" description="Polar residues" evidence="5">
    <location>
        <begin position="1883"/>
        <end position="1892"/>
    </location>
</feature>
<feature type="domain" description="Ion transport" evidence="7">
    <location>
        <begin position="589"/>
        <end position="806"/>
    </location>
</feature>
<evidence type="ECO:0000256" key="4">
    <source>
        <dbReference type="ARBA" id="ARBA00023136"/>
    </source>
</evidence>
<evidence type="ECO:0000313" key="9">
    <source>
        <dbReference type="Proteomes" id="UP000007799"/>
    </source>
</evidence>
<feature type="compositionally biased region" description="Low complexity" evidence="5">
    <location>
        <begin position="1921"/>
        <end position="1939"/>
    </location>
</feature>
<feature type="compositionally biased region" description="Basic and acidic residues" evidence="5">
    <location>
        <begin position="1569"/>
        <end position="1579"/>
    </location>
</feature>
<dbReference type="SUPFAM" id="SSF81324">
    <property type="entry name" value="Voltage-gated potassium channels"/>
    <property type="match status" value="2"/>
</dbReference>
<sequence length="2035" mass="223383">MELPPSGPQRRPGSFQNILRRGGSASHNKADTDDDDIQYELRAPVRRPSLSHGISAARSIPRFSSPHHHQRHSHRQGGSDSDANDNGDGDDDDYEDEDEDDVGVGVGAGEGRAHRNQLADADDEDEGDEDEEDADMASDEDDMTSSAEKAMRRLHGHVGTTVMESTTTPSIRILSDSRTQTLQRGTSPFHLHPDAPLEQQAQHFQQQQQQQNQQEQQHFAAPEHSDGRQLTPPNQPNLLAPPSVFDDGLDGESETDPADALPVPSESVAADDGTVIPGSVQPAPSPPHTPQLQRQARRTQHLGSSTSSTRPLLLHTASSPSSSSLQASPMAHFRSNSDSINNDDDNGSNSSTPRVSTPSRVRTASGRRPARARTRGLSFRNSRFGRFLFRSSTIDSDSMPMTDPRLPHPHLHPHHLQTLSKSGPTHLSTASIQTIDLDPAASRLPPQQQEHLVVIDHEDGSQTRHRHAVPGAAAAAGHRGRRKTRTLSRLSSVFGGWRWGSRSAQPPGMPPGDSGGSNAGGGKGGDGDGGGGGGKTESELTKAEIDRFFAAHYRIIDAAHGRDKHGILFAKARGRIPELFFNVRNSRAYGYLFVFMVLLHIISAYFEDFRRTGYWVPPAIAVLFYIADSAMKMAYMTPRDYVTKRWNQIHVICTLLFCIDFGLMLAGHVQPFRLLRPWIYLSKDKELRRFFQALVAIRTTLALLFLYFFLYVFFFAAIGVHLFDEAYKTTCAQANIDVSGAFDNVLIAFVHMLTLSTTENYPNIMLPVFYERWSGFIFFGLFVLLALFYVLPMALALVNDSFWRAQGLQWKKDRKKERKTLIKAFNMLDVHSVGWLSLDQWCTFQGIVRPKLPRSAHQLTYKLACAGKPVLDWENFLEITNVLKAKLKARRSELRPISDKWKPLQQRVYALVRSDTWNAFICSLAVVHWITFCLKWEGRPGWVPEIVGSVQTFNVVCFIVEIALKVFAHGWRFERDAAVFKIPVHFLEYIFVLGSTVAVALFWAGQCGDGICAILGGGGQILRLTYRFKSNLSFLQIVDGILEISFKVISIIAFVVFSYAVLSYEIYRDVPAFEPYYCARNFDENHCVLEPSGDIVDPSGNSTTAIEGNFDSLACSSFVMFQLFTTSDWHTLMFTVAEYRTPWDSLFFISLFLLLQVVLMSLMVGTSIEAFFLIRENRTKANKNKNKQGSQGADGGGGGGGTNGVTPPPLALYPSLRHHFSKEPQGHFQDQVAQRRRKLEQRKMEKKKKRKEKRSGKLPSRCVAIVNEKMHKAGDLPLVKGDVIDILDQKDGRYKGKCRGRAGWFDAKCALVVLDEDMMHALEQNSDVKYEFQQQKSHVAQTTDDFLIMNSGVSRRDMVSDKITNMNADELIELNSLAKANLFARGFNKMKTPLRRNKVGPNSANPNDSSGGGGVGGGSLPPSHRRHDSTSSAAAGDGNEHNNNFKKKRRSSPAKIHFSQEPPKAGSISINSKAKELAASFRRRSIQHQQTLQPFVEVEEDEADAAAAANHAPAPATATTTTTANNNTNNNTNNNSSSTKSDDTPTIMSGSSISSTTSSGTKRSSGLHALRDITRERHTPSPRGRLSPPIRSTSTPTDSDSETVHEERKAALTRAAKLAVQAMEAMPQKSAMKTSAPSTITDPDELTNTSRSSRKKVLFAASVKQQDGSRKDLEIAQQKEKARQEGKPPDWIQSFLQKKKVKVVEGSLSPRPEEQQGERSDAGDRAAAADDDDEDDEVMRAVANRRASLAERPGTPHTRSPTSSLREKPGPSNSNNKPTAIATTAGGMRARSPPPMTDKPPPYDTLASPSSTITSTITSTTGGAAMQQRGQQTGLSTSATSLMSTLSSSSTGESDSARARRQKKLEEQKRKRKARNAKQRQQGQSPQPSLDGSNSSSTTADASTANQGGGEHRSGSGSGDGNSAHATPSSPAATTSPSPQIQLNTREQAMQQFRAAMAEKQRFVKQAEGAKSDTRDSDNDADGDQSSSSNHLAVPESHAGTRRSGSEDDDDDDGEGSTGGFDVMAQLNLINSQLG</sequence>
<feature type="transmembrane region" description="Helical" evidence="6">
    <location>
        <begin position="989"/>
        <end position="1016"/>
    </location>
</feature>
<feature type="compositionally biased region" description="Polar residues" evidence="5">
    <location>
        <begin position="352"/>
        <end position="362"/>
    </location>
</feature>
<feature type="compositionally biased region" description="Low complexity" evidence="5">
    <location>
        <begin position="1833"/>
        <end position="1854"/>
    </location>
</feature>
<feature type="compositionally biased region" description="Low complexity" evidence="5">
    <location>
        <begin position="311"/>
        <end position="340"/>
    </location>
</feature>
<dbReference type="Gene3D" id="2.30.30.40">
    <property type="entry name" value="SH3 Domains"/>
    <property type="match status" value="1"/>
</dbReference>
<feature type="compositionally biased region" description="Low complexity" evidence="5">
    <location>
        <begin position="1505"/>
        <end position="1566"/>
    </location>
</feature>
<dbReference type="PANTHER" id="PTHR46726:SF2">
    <property type="entry name" value="SH3 DOMAIN-CONTAINING PROTEIN"/>
    <property type="match status" value="1"/>
</dbReference>
<feature type="transmembrane region" description="Helical" evidence="6">
    <location>
        <begin position="613"/>
        <end position="636"/>
    </location>
</feature>
<dbReference type="KEGG" id="sre:PTSG_01933"/>
<feature type="region of interest" description="Disordered" evidence="5">
    <location>
        <begin position="1"/>
        <end position="373"/>
    </location>
</feature>
<dbReference type="InterPro" id="IPR005821">
    <property type="entry name" value="Ion_trans_dom"/>
</dbReference>
<feature type="compositionally biased region" description="Basic and acidic residues" evidence="5">
    <location>
        <begin position="1667"/>
        <end position="1688"/>
    </location>
</feature>
<evidence type="ECO:0000256" key="6">
    <source>
        <dbReference type="SAM" id="Phobius"/>
    </source>
</evidence>
<gene>
    <name evidence="8" type="ORF">PTSG_01933</name>
</gene>
<evidence type="ECO:0000313" key="8">
    <source>
        <dbReference type="EMBL" id="EGD78959.1"/>
    </source>
</evidence>
<feature type="domain" description="Ion transport" evidence="7">
    <location>
        <begin position="916"/>
        <end position="1177"/>
    </location>
</feature>
<feature type="compositionally biased region" description="Polar residues" evidence="5">
    <location>
        <begin position="1631"/>
        <end position="1651"/>
    </location>
</feature>
<comment type="subcellular location">
    <subcellularLocation>
        <location evidence="1">Membrane</location>
        <topology evidence="1">Multi-pass membrane protein</topology>
    </subcellularLocation>
</comment>
<keyword evidence="4 6" id="KW-0472">Membrane</keyword>
<dbReference type="Gene3D" id="1.10.287.70">
    <property type="match status" value="2"/>
</dbReference>
<dbReference type="InterPro" id="IPR027359">
    <property type="entry name" value="Volt_channel_dom_sf"/>
</dbReference>
<reference evidence="8" key="1">
    <citation type="submission" date="2009-08" db="EMBL/GenBank/DDBJ databases">
        <title>Annotation of Salpingoeca rosetta.</title>
        <authorList>
            <consortium name="The Broad Institute Genome Sequencing Platform"/>
            <person name="Russ C."/>
            <person name="Cuomo C."/>
            <person name="Burger G."/>
            <person name="Gray M.W."/>
            <person name="Holland P.W.H."/>
            <person name="King N."/>
            <person name="Lang F.B.F."/>
            <person name="Roger A.J."/>
            <person name="Ruiz-Trillo I."/>
            <person name="Young S.K."/>
            <person name="Zeng Q."/>
            <person name="Gargeya S."/>
            <person name="Alvarado L."/>
            <person name="Berlin A."/>
            <person name="Chapman S.B."/>
            <person name="Chen Z."/>
            <person name="Freedman E."/>
            <person name="Gellesch M."/>
            <person name="Goldberg J."/>
            <person name="Griggs A."/>
            <person name="Gujja S."/>
            <person name="Heilman E."/>
            <person name="Heiman D."/>
            <person name="Howarth C."/>
            <person name="Mehta T."/>
            <person name="Neiman D."/>
            <person name="Pearson M."/>
            <person name="Roberts A."/>
            <person name="Saif S."/>
            <person name="Shea T."/>
            <person name="Shenoy N."/>
            <person name="Sisk P."/>
            <person name="Stolte C."/>
            <person name="Sykes S."/>
            <person name="White J."/>
            <person name="Yandava C."/>
            <person name="Haas B."/>
            <person name="Nusbaum C."/>
            <person name="Birren B."/>
        </authorList>
    </citation>
    <scope>NUCLEOTIDE SEQUENCE [LARGE SCALE GENOMIC DNA]</scope>
    <source>
        <strain evidence="8">ATCC 50818</strain>
    </source>
</reference>
<feature type="compositionally biased region" description="Acidic residues" evidence="5">
    <location>
        <begin position="120"/>
        <end position="143"/>
    </location>
</feature>
<organism evidence="9">
    <name type="scientific">Salpingoeca rosetta (strain ATCC 50818 / BSB-021)</name>
    <dbReference type="NCBI Taxonomy" id="946362"/>
    <lineage>
        <taxon>Eukaryota</taxon>
        <taxon>Choanoflagellata</taxon>
        <taxon>Craspedida</taxon>
        <taxon>Salpingoecidae</taxon>
        <taxon>Salpingoeca</taxon>
    </lineage>
</organism>
<dbReference type="InterPro" id="IPR036028">
    <property type="entry name" value="SH3-like_dom_sf"/>
</dbReference>
<feature type="region of interest" description="Disordered" evidence="5">
    <location>
        <begin position="1501"/>
        <end position="1609"/>
    </location>
</feature>
<feature type="transmembrane region" description="Helical" evidence="6">
    <location>
        <begin position="1037"/>
        <end position="1062"/>
    </location>
</feature>
<feature type="transmembrane region" description="Helical" evidence="6">
    <location>
        <begin position="1146"/>
        <end position="1174"/>
    </location>
</feature>
<dbReference type="eggNOG" id="KOG2302">
    <property type="taxonomic scope" value="Eukaryota"/>
</dbReference>
<feature type="transmembrane region" description="Helical" evidence="6">
    <location>
        <begin position="776"/>
        <end position="799"/>
    </location>
</feature>